<dbReference type="HOGENOM" id="CLU_2534598_0_0_2"/>
<dbReference type="Proteomes" id="UP000001903">
    <property type="component" value="Plasmid pHTUR02"/>
</dbReference>
<accession>D2S1Z4</accession>
<keyword evidence="1" id="KW-0614">Plasmid</keyword>
<organism evidence="1 2">
    <name type="scientific">Haloterrigena turkmenica (strain ATCC 51198 / DSM 5511 / JCM 9101 / NCIMB 13204 / VKM B-1734 / 4k)</name>
    <name type="common">Halococcus turkmenicus</name>
    <dbReference type="NCBI Taxonomy" id="543526"/>
    <lineage>
        <taxon>Archaea</taxon>
        <taxon>Methanobacteriati</taxon>
        <taxon>Methanobacteriota</taxon>
        <taxon>Stenosarchaea group</taxon>
        <taxon>Halobacteria</taxon>
        <taxon>Halobacteriales</taxon>
        <taxon>Natrialbaceae</taxon>
        <taxon>Haloterrigena</taxon>
    </lineage>
</organism>
<proteinExistence type="predicted"/>
<dbReference type="KEGG" id="htu:Htur_4603"/>
<gene>
    <name evidence="1" type="ordered locus">Htur_4603</name>
</gene>
<sequence length="83" mass="9048">MIAVLNPKLESGIASVGWAGDNCKVLTITIGHPIDVLPVLILSVLEMNDLLRPITAASGRTLYFFRYRTIYSSSSHPKQAPHA</sequence>
<dbReference type="AlphaFoldDB" id="D2S1Z4"/>
<dbReference type="EMBL" id="CP001862">
    <property type="protein sequence ID" value="ADB63391.1"/>
    <property type="molecule type" value="Genomic_DNA"/>
</dbReference>
<evidence type="ECO:0000313" key="1">
    <source>
        <dbReference type="EMBL" id="ADB63391.1"/>
    </source>
</evidence>
<evidence type="ECO:0000313" key="2">
    <source>
        <dbReference type="Proteomes" id="UP000001903"/>
    </source>
</evidence>
<name>D2S1Z4_HALTV</name>
<reference evidence="1 2" key="1">
    <citation type="journal article" date="2010" name="Stand. Genomic Sci.">
        <title>Complete genome sequence of Haloterrigena turkmenica type strain (4k).</title>
        <authorList>
            <person name="Saunders E."/>
            <person name="Tindall B.J."/>
            <person name="Fahnrich R."/>
            <person name="Lapidus A."/>
            <person name="Copeland A."/>
            <person name="Del Rio T.G."/>
            <person name="Lucas S."/>
            <person name="Chen F."/>
            <person name="Tice H."/>
            <person name="Cheng J.F."/>
            <person name="Han C."/>
            <person name="Detter J.C."/>
            <person name="Bruce D."/>
            <person name="Goodwin L."/>
            <person name="Chain P."/>
            <person name="Pitluck S."/>
            <person name="Pati A."/>
            <person name="Ivanova N."/>
            <person name="Mavromatis K."/>
            <person name="Chen A."/>
            <person name="Palaniappan K."/>
            <person name="Land M."/>
            <person name="Hauser L."/>
            <person name="Chang Y.J."/>
            <person name="Jeffries C.D."/>
            <person name="Brettin T."/>
            <person name="Rohde M."/>
            <person name="Goker M."/>
            <person name="Bristow J."/>
            <person name="Eisen J.A."/>
            <person name="Markowitz V."/>
            <person name="Hugenholtz P."/>
            <person name="Klenk H.P."/>
            <person name="Kyrpides N.C."/>
        </authorList>
    </citation>
    <scope>NUCLEOTIDE SEQUENCE [LARGE SCALE GENOMIC DNA]</scope>
    <source>
        <strain evidence="2">ATCC 51198 / DSM 5511 / JCM 9101 / NCIMB 13204 / VKM B-1734 / 4k</strain>
    </source>
</reference>
<geneLocation type="plasmid" evidence="1 2">
    <name>pHTUR02</name>
</geneLocation>
<protein>
    <submittedName>
        <fullName evidence="1">Uncharacterized protein</fullName>
    </submittedName>
</protein>
<keyword evidence="2" id="KW-1185">Reference proteome</keyword>